<accession>A0ABV2Q2Q9</accession>
<keyword evidence="2" id="KW-0472">Membrane</keyword>
<protein>
    <submittedName>
        <fullName evidence="4">Phospholipid/cholesterol/gamma-HCH transport system substrate-binding protein</fullName>
    </submittedName>
</protein>
<dbReference type="PANTHER" id="PTHR36698:SF2">
    <property type="entry name" value="MCE_MLAD DOMAIN-CONTAINING PROTEIN"/>
    <property type="match status" value="1"/>
</dbReference>
<dbReference type="EMBL" id="JBEPSH010000001">
    <property type="protein sequence ID" value="MET4575297.1"/>
    <property type="molecule type" value="Genomic_DNA"/>
</dbReference>
<feature type="transmembrane region" description="Helical" evidence="2">
    <location>
        <begin position="45"/>
        <end position="65"/>
    </location>
</feature>
<gene>
    <name evidence="4" type="ORF">ABIE13_000394</name>
</gene>
<evidence type="ECO:0000259" key="3">
    <source>
        <dbReference type="Pfam" id="PF02470"/>
    </source>
</evidence>
<reference evidence="4 5" key="1">
    <citation type="submission" date="2024-06" db="EMBL/GenBank/DDBJ databases">
        <title>Sorghum-associated microbial communities from plants grown in Nebraska, USA.</title>
        <authorList>
            <person name="Schachtman D."/>
        </authorList>
    </citation>
    <scope>NUCLEOTIDE SEQUENCE [LARGE SCALE GENOMIC DNA]</scope>
    <source>
        <strain evidence="4 5">2709</strain>
    </source>
</reference>
<dbReference type="Proteomes" id="UP001549320">
    <property type="component" value="Unassembled WGS sequence"/>
</dbReference>
<evidence type="ECO:0000256" key="2">
    <source>
        <dbReference type="SAM" id="Phobius"/>
    </source>
</evidence>
<keyword evidence="2" id="KW-0812">Transmembrane</keyword>
<comment type="caution">
    <text evidence="4">The sequence shown here is derived from an EMBL/GenBank/DDBJ whole genome shotgun (WGS) entry which is preliminary data.</text>
</comment>
<dbReference type="Pfam" id="PF02470">
    <property type="entry name" value="MlaD"/>
    <property type="match status" value="1"/>
</dbReference>
<organism evidence="4 5">
    <name type="scientific">Ottowia thiooxydans</name>
    <dbReference type="NCBI Taxonomy" id="219182"/>
    <lineage>
        <taxon>Bacteria</taxon>
        <taxon>Pseudomonadati</taxon>
        <taxon>Pseudomonadota</taxon>
        <taxon>Betaproteobacteria</taxon>
        <taxon>Burkholderiales</taxon>
        <taxon>Comamonadaceae</taxon>
        <taxon>Ottowia</taxon>
    </lineage>
</organism>
<dbReference type="PANTHER" id="PTHR36698">
    <property type="entry name" value="BLL5892 PROTEIN"/>
    <property type="match status" value="1"/>
</dbReference>
<dbReference type="RefSeq" id="WP_354440659.1">
    <property type="nucleotide sequence ID" value="NZ_JBEPSH010000001.1"/>
</dbReference>
<evidence type="ECO:0000313" key="5">
    <source>
        <dbReference type="Proteomes" id="UP001549320"/>
    </source>
</evidence>
<keyword evidence="5" id="KW-1185">Reference proteome</keyword>
<evidence type="ECO:0000313" key="4">
    <source>
        <dbReference type="EMBL" id="MET4575297.1"/>
    </source>
</evidence>
<feature type="compositionally biased region" description="Polar residues" evidence="1">
    <location>
        <begin position="1"/>
        <end position="10"/>
    </location>
</feature>
<evidence type="ECO:0000256" key="1">
    <source>
        <dbReference type="SAM" id="MobiDB-lite"/>
    </source>
</evidence>
<dbReference type="InterPro" id="IPR003399">
    <property type="entry name" value="Mce/MlaD"/>
</dbReference>
<name>A0ABV2Q2Q9_9BURK</name>
<sequence length="354" mass="37927">MTVPTPASSDRSNEPGSGLPEQPANNMPDGPPEGSLAWRRLEFRAAVLLIFMVLLLGGAVLYLMWVRGAFEATQRLVLTTDDSEGVSVGMDMTFSGFPIGRVSRIELGDAGVVRILVDIPLKDAPRLRQSSVFTLEKGIVGAARLRAFTGVPDDEPLPTDAERVVLRGDVSAEIPKMVADARDVLQNLNRLTSAESALAGTMVELRSFTARLNSEKGGLLAAVTGNEADAKQVTELLARTNQLLKSLDSVATRVDGVVQKADQQVLGKDGLITDAQAAVKQLNSLLQDARQTVVKVDAVLKDVQSVAGNAAEATNNLGDLRADVESSLLKIDSLITEINRKWPFAPKEKEVKLP</sequence>
<proteinExistence type="predicted"/>
<feature type="region of interest" description="Disordered" evidence="1">
    <location>
        <begin position="1"/>
        <end position="33"/>
    </location>
</feature>
<feature type="domain" description="Mce/MlaD" evidence="3">
    <location>
        <begin position="73"/>
        <end position="137"/>
    </location>
</feature>
<keyword evidence="2" id="KW-1133">Transmembrane helix</keyword>